<keyword evidence="2" id="KW-1185">Reference proteome</keyword>
<evidence type="ECO:0000313" key="2">
    <source>
        <dbReference type="Proteomes" id="UP000295573"/>
    </source>
</evidence>
<dbReference type="EMBL" id="SLWR01000002">
    <property type="protein sequence ID" value="TCO50244.1"/>
    <property type="molecule type" value="Genomic_DNA"/>
</dbReference>
<accession>A0A4R2IXF4</accession>
<organism evidence="1 2">
    <name type="scientific">Kribbella antiqua</name>
    <dbReference type="NCBI Taxonomy" id="2512217"/>
    <lineage>
        <taxon>Bacteria</taxon>
        <taxon>Bacillati</taxon>
        <taxon>Actinomycetota</taxon>
        <taxon>Actinomycetes</taxon>
        <taxon>Propionibacteriales</taxon>
        <taxon>Kribbellaceae</taxon>
        <taxon>Kribbella</taxon>
    </lineage>
</organism>
<reference evidence="1 2" key="1">
    <citation type="journal article" date="2015" name="Stand. Genomic Sci.">
        <title>Genomic Encyclopedia of Bacterial and Archaeal Type Strains, Phase III: the genomes of soil and plant-associated and newly described type strains.</title>
        <authorList>
            <person name="Whitman W.B."/>
            <person name="Woyke T."/>
            <person name="Klenk H.P."/>
            <person name="Zhou Y."/>
            <person name="Lilburn T.G."/>
            <person name="Beck B.J."/>
            <person name="De Vos P."/>
            <person name="Vandamme P."/>
            <person name="Eisen J.A."/>
            <person name="Garrity G."/>
            <person name="Hugenholtz P."/>
            <person name="Kyrpides N.C."/>
        </authorList>
    </citation>
    <scope>NUCLEOTIDE SEQUENCE [LARGE SCALE GENOMIC DNA]</scope>
    <source>
        <strain evidence="1 2">VKM Ac-2541</strain>
    </source>
</reference>
<comment type="caution">
    <text evidence="1">The sequence shown here is derived from an EMBL/GenBank/DDBJ whole genome shotgun (WGS) entry which is preliminary data.</text>
</comment>
<protein>
    <submittedName>
        <fullName evidence="1">Uncharacterized protein</fullName>
    </submittedName>
</protein>
<dbReference type="Proteomes" id="UP000295573">
    <property type="component" value="Unassembled WGS sequence"/>
</dbReference>
<evidence type="ECO:0000313" key="1">
    <source>
        <dbReference type="EMBL" id="TCO50244.1"/>
    </source>
</evidence>
<proteinExistence type="predicted"/>
<dbReference type="AlphaFoldDB" id="A0A4R2IXF4"/>
<sequence length="58" mass="5964">MECTASPAGLLFECLDGCGRRIVVDGASGDLTIIDHGDRAALHQASNGGVDLHPTTID</sequence>
<gene>
    <name evidence="1" type="ORF">EV646_102318</name>
</gene>
<name>A0A4R2IXF4_9ACTN</name>